<proteinExistence type="predicted"/>
<evidence type="ECO:0000256" key="1">
    <source>
        <dbReference type="ARBA" id="ARBA00022658"/>
    </source>
</evidence>
<dbReference type="InterPro" id="IPR009091">
    <property type="entry name" value="RCC1/BLIP-II"/>
</dbReference>
<protein>
    <recommendedName>
        <fullName evidence="5">RCC1-like domain-containing protein</fullName>
    </recommendedName>
</protein>
<dbReference type="PANTHER" id="PTHR45982:SF1">
    <property type="entry name" value="REGULATOR OF CHROMOSOME CONDENSATION"/>
    <property type="match status" value="1"/>
</dbReference>
<evidence type="ECO:0000259" key="5">
    <source>
        <dbReference type="Pfam" id="PF25390"/>
    </source>
</evidence>
<evidence type="ECO:0000256" key="3">
    <source>
        <dbReference type="PROSITE-ProRule" id="PRU00235"/>
    </source>
</evidence>
<evidence type="ECO:0000256" key="2">
    <source>
        <dbReference type="ARBA" id="ARBA00022737"/>
    </source>
</evidence>
<feature type="compositionally biased region" description="Low complexity" evidence="4">
    <location>
        <begin position="117"/>
        <end position="130"/>
    </location>
</feature>
<feature type="compositionally biased region" description="Acidic residues" evidence="4">
    <location>
        <begin position="248"/>
        <end position="258"/>
    </location>
</feature>
<dbReference type="InterPro" id="IPR000408">
    <property type="entry name" value="Reg_chr_condens"/>
</dbReference>
<sequence>MAPRKSAASANDTKPTKNNATTKSKAEPKAADKPSTKIAKDESAQAKKGANGIKPARGRKPKEVEEAPVKAPVATTTKPGRGRKPKSVESVPETAPATAPAKPGRGRKAKPADGDVPEVPAAPATTVAGTKRAASKASPTAEAPSKRQKKAVVSVNDAPTGKLDIYVFGAGEQGELGLGSGARVKDVQRPRLNKNLDSKSIGVAQIAVGGMHCVALTHDGKILTWGVNDNYALGRDTAWEAPTRDADASDSEDDDEESGLNPRETTPTAIPSECFPDDVAGFSQVVATNSASFALTLDGRVFGWGAFSGNDGTWGFFKEDAAKGIKFQKVPALIPQLSNIKALASGGDHVLALDHKGYVFAWGCGEQSQLAHRVAERRRFDYLVPNPVALPKGKIQAISAGGYHGFAVDDKGQVWSWGLNNFGQTGISNGAGDDNAVIQRPFIVKALSDYKIKSIVGGLQHSIACTKDGAVLVWGRCDDGQMGVDLKDVPKENLLLDSREKPKINKEPVQVPDLKADFVAAGIDDCIAITTDGKAYSWGFSDGYRTGHGTDEPIHKATMIDNTAIRDKKLTWAGCGGQFSVLAGPTVQL</sequence>
<accession>A0A9N9L4G1</accession>
<comment type="caution">
    <text evidence="6">The sequence shown here is derived from an EMBL/GenBank/DDBJ whole genome shotgun (WGS) entry which is preliminary data.</text>
</comment>
<feature type="compositionally biased region" description="Polar residues" evidence="4">
    <location>
        <begin position="8"/>
        <end position="23"/>
    </location>
</feature>
<organism evidence="6 7">
    <name type="scientific">Hymenoscyphus fraxineus</name>
    <dbReference type="NCBI Taxonomy" id="746836"/>
    <lineage>
        <taxon>Eukaryota</taxon>
        <taxon>Fungi</taxon>
        <taxon>Dikarya</taxon>
        <taxon>Ascomycota</taxon>
        <taxon>Pezizomycotina</taxon>
        <taxon>Leotiomycetes</taxon>
        <taxon>Helotiales</taxon>
        <taxon>Helotiaceae</taxon>
        <taxon>Hymenoscyphus</taxon>
    </lineage>
</organism>
<evidence type="ECO:0000313" key="6">
    <source>
        <dbReference type="EMBL" id="CAG8957377.1"/>
    </source>
</evidence>
<feature type="repeat" description="RCC1" evidence="3">
    <location>
        <begin position="412"/>
        <end position="468"/>
    </location>
</feature>
<dbReference type="PROSITE" id="PS00625">
    <property type="entry name" value="RCC1_1"/>
    <property type="match status" value="1"/>
</dbReference>
<feature type="repeat" description="RCC1" evidence="3">
    <location>
        <begin position="469"/>
        <end position="532"/>
    </location>
</feature>
<dbReference type="Proteomes" id="UP000696280">
    <property type="component" value="Unassembled WGS sequence"/>
</dbReference>
<dbReference type="Gene3D" id="2.130.10.30">
    <property type="entry name" value="Regulator of chromosome condensation 1/beta-lactamase-inhibitor protein II"/>
    <property type="match status" value="1"/>
</dbReference>
<feature type="domain" description="RCC1-like" evidence="5">
    <location>
        <begin position="165"/>
        <end position="582"/>
    </location>
</feature>
<dbReference type="SUPFAM" id="SSF50985">
    <property type="entry name" value="RCC1/BLIP-II"/>
    <property type="match status" value="1"/>
</dbReference>
<keyword evidence="7" id="KW-1185">Reference proteome</keyword>
<dbReference type="OrthoDB" id="61110at2759"/>
<dbReference type="GO" id="GO:0005737">
    <property type="term" value="C:cytoplasm"/>
    <property type="evidence" value="ECO:0007669"/>
    <property type="project" value="TreeGrafter"/>
</dbReference>
<dbReference type="GO" id="GO:0005085">
    <property type="term" value="F:guanyl-nucleotide exchange factor activity"/>
    <property type="evidence" value="ECO:0007669"/>
    <property type="project" value="TreeGrafter"/>
</dbReference>
<feature type="region of interest" description="Disordered" evidence="4">
    <location>
        <begin position="241"/>
        <end position="272"/>
    </location>
</feature>
<feature type="repeat" description="RCC1" evidence="3">
    <location>
        <begin position="357"/>
        <end position="411"/>
    </location>
</feature>
<dbReference type="InterPro" id="IPR058923">
    <property type="entry name" value="RCC1-like_dom"/>
</dbReference>
<dbReference type="PROSITE" id="PS00626">
    <property type="entry name" value="RCC1_2"/>
    <property type="match status" value="1"/>
</dbReference>
<name>A0A9N9L4G1_9HELO</name>
<gene>
    <name evidence="6" type="ORF">HYFRA_00010803</name>
</gene>
<feature type="compositionally biased region" description="Basic and acidic residues" evidence="4">
    <location>
        <begin position="24"/>
        <end position="45"/>
    </location>
</feature>
<dbReference type="InterPro" id="IPR051553">
    <property type="entry name" value="Ran_GTPase-activating"/>
</dbReference>
<keyword evidence="2" id="KW-0677">Repeat</keyword>
<evidence type="ECO:0000256" key="4">
    <source>
        <dbReference type="SAM" id="MobiDB-lite"/>
    </source>
</evidence>
<dbReference type="PROSITE" id="PS50012">
    <property type="entry name" value="RCC1_3"/>
    <property type="match status" value="5"/>
</dbReference>
<dbReference type="EMBL" id="CAJVRL010000078">
    <property type="protein sequence ID" value="CAG8957377.1"/>
    <property type="molecule type" value="Genomic_DNA"/>
</dbReference>
<keyword evidence="1" id="KW-0344">Guanine-nucleotide releasing factor</keyword>
<dbReference type="PRINTS" id="PR00633">
    <property type="entry name" value="RCCNDNSATION"/>
</dbReference>
<dbReference type="AlphaFoldDB" id="A0A9N9L4G1"/>
<feature type="repeat" description="RCC1" evidence="3">
    <location>
        <begin position="163"/>
        <end position="219"/>
    </location>
</feature>
<feature type="repeat" description="RCC1" evidence="3">
    <location>
        <begin position="299"/>
        <end position="356"/>
    </location>
</feature>
<dbReference type="Pfam" id="PF25390">
    <property type="entry name" value="WD40_RLD"/>
    <property type="match status" value="1"/>
</dbReference>
<reference evidence="6" key="1">
    <citation type="submission" date="2021-07" db="EMBL/GenBank/DDBJ databases">
        <authorList>
            <person name="Durling M."/>
        </authorList>
    </citation>
    <scope>NUCLEOTIDE SEQUENCE</scope>
</reference>
<feature type="region of interest" description="Disordered" evidence="4">
    <location>
        <begin position="1"/>
        <end position="151"/>
    </location>
</feature>
<feature type="compositionally biased region" description="Low complexity" evidence="4">
    <location>
        <begin position="92"/>
        <end position="103"/>
    </location>
</feature>
<evidence type="ECO:0000313" key="7">
    <source>
        <dbReference type="Proteomes" id="UP000696280"/>
    </source>
</evidence>
<dbReference type="PANTHER" id="PTHR45982">
    <property type="entry name" value="REGULATOR OF CHROMOSOME CONDENSATION"/>
    <property type="match status" value="1"/>
</dbReference>